<feature type="compositionally biased region" description="Low complexity" evidence="1">
    <location>
        <begin position="945"/>
        <end position="971"/>
    </location>
</feature>
<feature type="compositionally biased region" description="Low complexity" evidence="1">
    <location>
        <begin position="804"/>
        <end position="814"/>
    </location>
</feature>
<feature type="compositionally biased region" description="Low complexity" evidence="1">
    <location>
        <begin position="719"/>
        <end position="742"/>
    </location>
</feature>
<feature type="compositionally biased region" description="Polar residues" evidence="1">
    <location>
        <begin position="489"/>
        <end position="500"/>
    </location>
</feature>
<feature type="compositionally biased region" description="Pro residues" evidence="1">
    <location>
        <begin position="330"/>
        <end position="343"/>
    </location>
</feature>
<evidence type="ECO:0008006" key="5">
    <source>
        <dbReference type="Google" id="ProtNLM"/>
    </source>
</evidence>
<accession>A0A9P0AGQ3</accession>
<keyword evidence="2" id="KW-0732">Signal</keyword>
<feature type="compositionally biased region" description="Polar residues" evidence="1">
    <location>
        <begin position="631"/>
        <end position="641"/>
    </location>
</feature>
<protein>
    <recommendedName>
        <fullName evidence="5">Mucin-5AC</fullName>
    </recommendedName>
</protein>
<feature type="compositionally biased region" description="Low complexity" evidence="1">
    <location>
        <begin position="1069"/>
        <end position="1089"/>
    </location>
</feature>
<evidence type="ECO:0000313" key="4">
    <source>
        <dbReference type="Proteomes" id="UP001152759"/>
    </source>
</evidence>
<gene>
    <name evidence="3" type="ORF">BEMITA_LOCUS9492</name>
</gene>
<feature type="compositionally biased region" description="Polar residues" evidence="1">
    <location>
        <begin position="531"/>
        <end position="550"/>
    </location>
</feature>
<feature type="compositionally biased region" description="Low complexity" evidence="1">
    <location>
        <begin position="763"/>
        <end position="772"/>
    </location>
</feature>
<feature type="region of interest" description="Disordered" evidence="1">
    <location>
        <begin position="247"/>
        <end position="378"/>
    </location>
</feature>
<feature type="compositionally biased region" description="Basic and acidic residues" evidence="1">
    <location>
        <begin position="204"/>
        <end position="231"/>
    </location>
</feature>
<proteinExistence type="predicted"/>
<feature type="compositionally biased region" description="Low complexity" evidence="1">
    <location>
        <begin position="827"/>
        <end position="856"/>
    </location>
</feature>
<feature type="compositionally biased region" description="Basic and acidic residues" evidence="1">
    <location>
        <begin position="890"/>
        <end position="901"/>
    </location>
</feature>
<name>A0A9P0AGQ3_BEMTA</name>
<organism evidence="3 4">
    <name type="scientific">Bemisia tabaci</name>
    <name type="common">Sweetpotato whitefly</name>
    <name type="synonym">Aleurodes tabaci</name>
    <dbReference type="NCBI Taxonomy" id="7038"/>
    <lineage>
        <taxon>Eukaryota</taxon>
        <taxon>Metazoa</taxon>
        <taxon>Ecdysozoa</taxon>
        <taxon>Arthropoda</taxon>
        <taxon>Hexapoda</taxon>
        <taxon>Insecta</taxon>
        <taxon>Pterygota</taxon>
        <taxon>Neoptera</taxon>
        <taxon>Paraneoptera</taxon>
        <taxon>Hemiptera</taxon>
        <taxon>Sternorrhyncha</taxon>
        <taxon>Aleyrodoidea</taxon>
        <taxon>Aleyrodidae</taxon>
        <taxon>Aleyrodinae</taxon>
        <taxon>Bemisia</taxon>
    </lineage>
</organism>
<feature type="compositionally biased region" description="Low complexity" evidence="1">
    <location>
        <begin position="344"/>
        <end position="372"/>
    </location>
</feature>
<feature type="region of interest" description="Disordered" evidence="1">
    <location>
        <begin position="658"/>
        <end position="1122"/>
    </location>
</feature>
<evidence type="ECO:0000313" key="3">
    <source>
        <dbReference type="EMBL" id="CAH0390800.1"/>
    </source>
</evidence>
<sequence>MLIRAGILATCLFIASAQKEPRREVDLVTEPRPGQEFVHVHASSGPSKPNKHYIKGVQGDSIAGEVSWVAPVKTKLKSPSIVSPKKAQAASPVELSPIAPAKDSRLLRLTSYPASPQEAAPSLDEAHDFARHNITRGQLLHKPEDVSIEDEGMTGVIDESAVATPEERAILEQKQHRTSSYAVEEFPELELPANHKLSPSEEDTQQHHEDPADETRPGQKNSNIERERHLEKKVLNLETTKYEVIKFNEGETETKDGGLGKPSKKDEDEGQIDFVDSPLADKVLTPAGTSKASRTSIKKGPNGQDYEYEYVYYYYDEDEEDNNTRDKSPSPTPTPTTPAPTRRPPTSYTPAPEYQETPPRTRGKTTTTESTGIVYENSFRYSNTDSTIERGTLPVAEPAANEVLPPSGSRYTGRGRQLAATQAPATNIPVQEENLETNTRFPSRGRTTTIATEDTYIPIQTTLQQSAPAKETRGRNSGNVKRPSVELVDSSSFQHHSNGVSAPEQEYFSPQYPHSTDYASQPLPTAVGDDTLTTHSVSPQRGSRIRPSQNVEEEPTLGVQSVSIGSTQKQDLEEYVSTPSIDVDATRTRGFSSFRPPPPAPEGTVEIGTGTEAVSPSSLATTPAAGPNWRALNQSPNSVTGSMPDKAALDLWAYLQKTQNDESNNIIDDDRARSEDGSNEEVGPVVEISPSLSASTPYLTPSSTPYLTPSSTPSPSPTAAPTTTTTTEAPTSPSSTSTVAPTGRGRYRGSLTANRNRFKVSSTEQTPPTEENTTARRKFTPSHQRVPGQVSAYGRRGSKKTTSEDSNTSSTEASQSADEAESPKPFGSSTRGRYRGSGSRNSGISTTTTSAPVATETRSRPTFNADRYSRRKGASNLRATSTSAPSESESESKDESGKKDENESENASSTTAKPTIRGRINVERPSVRPLRPGPRISLGGRNRLPTVTKAPAAEEAETSPSPSSTASPVAEDAQPSNGETHDASSEAPVPSTTPDALTRLRNRPRLHVQTNKNTKPASPASASSRRQLVSGLLPKRRPNQPAAEEHSEVPASQPQEAPEEEAEKRPEADAVAANPAEPAEPAASSEQPSTTPETKLSSLIGRRRNLALTGRRPGTLRQTPEQ</sequence>
<feature type="region of interest" description="Disordered" evidence="1">
    <location>
        <begin position="195"/>
        <end position="231"/>
    </location>
</feature>
<dbReference type="KEGG" id="btab:109032208"/>
<dbReference type="AlphaFoldDB" id="A0A9P0AGQ3"/>
<keyword evidence="4" id="KW-1185">Reference proteome</keyword>
<feature type="region of interest" description="Disordered" evidence="1">
    <location>
        <begin position="459"/>
        <end position="644"/>
    </location>
</feature>
<feature type="compositionally biased region" description="Basic and acidic residues" evidence="1">
    <location>
        <begin position="247"/>
        <end position="267"/>
    </location>
</feature>
<feature type="signal peptide" evidence="2">
    <location>
        <begin position="1"/>
        <end position="17"/>
    </location>
</feature>
<feature type="compositionally biased region" description="Low complexity" evidence="1">
    <location>
        <begin position="689"/>
        <end position="711"/>
    </location>
</feature>
<feature type="compositionally biased region" description="Polar residues" evidence="1">
    <location>
        <begin position="751"/>
        <end position="762"/>
    </location>
</feature>
<dbReference type="EMBL" id="OU963866">
    <property type="protein sequence ID" value="CAH0390800.1"/>
    <property type="molecule type" value="Genomic_DNA"/>
</dbReference>
<dbReference type="Proteomes" id="UP001152759">
    <property type="component" value="Chromosome 5"/>
</dbReference>
<feature type="compositionally biased region" description="Polar residues" evidence="1">
    <location>
        <begin position="558"/>
        <end position="569"/>
    </location>
</feature>
<evidence type="ECO:0000256" key="2">
    <source>
        <dbReference type="SAM" id="SignalP"/>
    </source>
</evidence>
<reference evidence="3" key="1">
    <citation type="submission" date="2021-12" db="EMBL/GenBank/DDBJ databases">
        <authorList>
            <person name="King R."/>
        </authorList>
    </citation>
    <scope>NUCLEOTIDE SEQUENCE</scope>
</reference>
<feature type="compositionally biased region" description="Polar residues" evidence="1">
    <location>
        <begin position="612"/>
        <end position="621"/>
    </location>
</feature>
<feature type="chain" id="PRO_5040142011" description="Mucin-5AC" evidence="2">
    <location>
        <begin position="18"/>
        <end position="1122"/>
    </location>
</feature>
<feature type="compositionally biased region" description="Polar residues" evidence="1">
    <location>
        <begin position="512"/>
        <end position="523"/>
    </location>
</feature>
<evidence type="ECO:0000256" key="1">
    <source>
        <dbReference type="SAM" id="MobiDB-lite"/>
    </source>
</evidence>